<evidence type="ECO:0000313" key="8">
    <source>
        <dbReference type="Proteomes" id="UP001296706"/>
    </source>
</evidence>
<keyword evidence="1 5" id="KW-0808">Transferase</keyword>
<evidence type="ECO:0000256" key="2">
    <source>
        <dbReference type="ARBA" id="ARBA00022695"/>
    </source>
</evidence>
<dbReference type="InterPro" id="IPR002835">
    <property type="entry name" value="CofC"/>
</dbReference>
<keyword evidence="8" id="KW-1185">Reference proteome</keyword>
<gene>
    <name evidence="7" type="primary">cofC</name>
    <name evidence="5" type="synonym">fbiD</name>
    <name evidence="7" type="ORF">HF577_07135</name>
</gene>
<comment type="similarity">
    <text evidence="5">Belongs to the CofC family.</text>
</comment>
<feature type="binding site" evidence="5">
    <location>
        <position position="168"/>
    </location>
    <ligand>
        <name>phosphoenolpyruvate</name>
        <dbReference type="ChEBI" id="CHEBI:58702"/>
    </ligand>
</feature>
<feature type="region of interest" description="Disordered" evidence="6">
    <location>
        <begin position="166"/>
        <end position="188"/>
    </location>
</feature>
<protein>
    <recommendedName>
        <fullName evidence="5">Phosphoenolpyruvate guanylyltransferase</fullName>
        <shortName evidence="5">PEP guanylyltransferase</shortName>
        <ecNumber evidence="5">2.7.7.105</ecNumber>
    </recommendedName>
</protein>
<comment type="function">
    <text evidence="5">Guanylyltransferase that catalyzes the activation of phosphoenolpyruvate (PEP) as enolpyruvoyl-2-diphospho-5'-guanosine, via the condensation of PEP with GTP. It is involved in the biosynthesis of coenzyme F420, a hydride carrier cofactor.</text>
</comment>
<comment type="caution">
    <text evidence="7">The sequence shown here is derived from an EMBL/GenBank/DDBJ whole genome shotgun (WGS) entry which is preliminary data.</text>
</comment>
<organism evidence="7 8">
    <name type="scientific">Pseudonocardia xinjiangensis</name>
    <dbReference type="NCBI Taxonomy" id="75289"/>
    <lineage>
        <taxon>Bacteria</taxon>
        <taxon>Bacillati</taxon>
        <taxon>Actinomycetota</taxon>
        <taxon>Actinomycetes</taxon>
        <taxon>Pseudonocardiales</taxon>
        <taxon>Pseudonocardiaceae</taxon>
        <taxon>Pseudonocardia</taxon>
    </lineage>
</organism>
<dbReference type="PANTHER" id="PTHR40392">
    <property type="entry name" value="2-PHOSPHO-L-LACTATE GUANYLYLTRANSFERASE"/>
    <property type="match status" value="1"/>
</dbReference>
<evidence type="ECO:0000256" key="3">
    <source>
        <dbReference type="ARBA" id="ARBA00022741"/>
    </source>
</evidence>
<feature type="binding site" evidence="5">
    <location>
        <position position="152"/>
    </location>
    <ligand>
        <name>phosphoenolpyruvate</name>
        <dbReference type="ChEBI" id="CHEBI:58702"/>
    </ligand>
</feature>
<proteinExistence type="inferred from homology"/>
<name>A0ABX1R922_9PSEU</name>
<dbReference type="Gene3D" id="3.90.550.10">
    <property type="entry name" value="Spore Coat Polysaccharide Biosynthesis Protein SpsA, Chain A"/>
    <property type="match status" value="1"/>
</dbReference>
<dbReference type="NCBIfam" id="TIGR03552">
    <property type="entry name" value="F420_cofC"/>
    <property type="match status" value="1"/>
</dbReference>
<sequence length="222" mass="22429">MMSTVDLVVPVKHLGAAKSRLRGAADQGIGDAGAHARLALALAHDTVAAVRAATRVRRLLVISSDPVVAAEFGAVGVEVVPDGPIPGLNPAYERGAALLRDGDPVTAIGALQADLPALRPAELDDAIAAALALFGGGRVGRAFSSDAEGTGTTLLLAAGGTALDPRFGEGSARRHEESGASPLRGGWPGLRRDVDTADDLRDAADLGLGVHTRCVLMPSAGC</sequence>
<dbReference type="HAMAP" id="MF_02114">
    <property type="entry name" value="CofC"/>
    <property type="match status" value="1"/>
</dbReference>
<dbReference type="SUPFAM" id="SSF53448">
    <property type="entry name" value="Nucleotide-diphospho-sugar transferases"/>
    <property type="match status" value="1"/>
</dbReference>
<comment type="catalytic activity">
    <reaction evidence="5">
        <text>phosphoenolpyruvate + GTP + H(+) = enolpyruvoyl-2-diphospho-5'-guanosine + diphosphate</text>
        <dbReference type="Rhea" id="RHEA:30519"/>
        <dbReference type="ChEBI" id="CHEBI:15378"/>
        <dbReference type="ChEBI" id="CHEBI:33019"/>
        <dbReference type="ChEBI" id="CHEBI:37565"/>
        <dbReference type="ChEBI" id="CHEBI:58702"/>
        <dbReference type="ChEBI" id="CHEBI:143701"/>
        <dbReference type="EC" id="2.7.7.105"/>
    </reaction>
</comment>
<reference evidence="7 8" key="1">
    <citation type="submission" date="2020-04" db="EMBL/GenBank/DDBJ databases">
        <authorList>
            <person name="Klaysubun C."/>
            <person name="Duangmal K."/>
            <person name="Lipun K."/>
        </authorList>
    </citation>
    <scope>NUCLEOTIDE SEQUENCE [LARGE SCALE GENOMIC DNA]</scope>
    <source>
        <strain evidence="7 8">JCM 11839</strain>
    </source>
</reference>
<dbReference type="RefSeq" id="WP_169394943.1">
    <property type="nucleotide sequence ID" value="NZ_BAAAJH010000003.1"/>
</dbReference>
<dbReference type="GO" id="GO:0043814">
    <property type="term" value="F:phospholactate guanylyltransferase activity"/>
    <property type="evidence" value="ECO:0007669"/>
    <property type="project" value="UniProtKB-EC"/>
</dbReference>
<evidence type="ECO:0000313" key="7">
    <source>
        <dbReference type="EMBL" id="NMH76872.1"/>
    </source>
</evidence>
<dbReference type="EC" id="2.7.7.105" evidence="5"/>
<evidence type="ECO:0000256" key="6">
    <source>
        <dbReference type="SAM" id="MobiDB-lite"/>
    </source>
</evidence>
<feature type="binding site" evidence="5">
    <location>
        <position position="171"/>
    </location>
    <ligand>
        <name>phosphoenolpyruvate</name>
        <dbReference type="ChEBI" id="CHEBI:58702"/>
    </ligand>
</feature>
<evidence type="ECO:0000256" key="5">
    <source>
        <dbReference type="HAMAP-Rule" id="MF_02114"/>
    </source>
</evidence>
<dbReference type="InterPro" id="IPR029044">
    <property type="entry name" value="Nucleotide-diphossugar_trans"/>
</dbReference>
<evidence type="ECO:0000256" key="4">
    <source>
        <dbReference type="ARBA" id="ARBA00023134"/>
    </source>
</evidence>
<keyword evidence="2 5" id="KW-0548">Nucleotidyltransferase</keyword>
<evidence type="ECO:0000256" key="1">
    <source>
        <dbReference type="ARBA" id="ARBA00022679"/>
    </source>
</evidence>
<dbReference type="PANTHER" id="PTHR40392:SF1">
    <property type="entry name" value="2-PHOSPHO-L-LACTATE GUANYLYLTRANSFERASE"/>
    <property type="match status" value="1"/>
</dbReference>
<keyword evidence="4 5" id="KW-0342">GTP-binding</keyword>
<accession>A0ABX1R922</accession>
<comment type="pathway">
    <text evidence="5">Cofactor biosynthesis; coenzyme F420 biosynthesis.</text>
</comment>
<dbReference type="Proteomes" id="UP001296706">
    <property type="component" value="Unassembled WGS sequence"/>
</dbReference>
<keyword evidence="3 5" id="KW-0547">Nucleotide-binding</keyword>
<dbReference type="EMBL" id="JAAXKY010000014">
    <property type="protein sequence ID" value="NMH76872.1"/>
    <property type="molecule type" value="Genomic_DNA"/>
</dbReference>